<dbReference type="Gene3D" id="1.10.1410.40">
    <property type="match status" value="1"/>
</dbReference>
<evidence type="ECO:0000256" key="4">
    <source>
        <dbReference type="ARBA" id="ARBA00022695"/>
    </source>
</evidence>
<evidence type="ECO:0000256" key="6">
    <source>
        <dbReference type="ARBA" id="ARBA00022741"/>
    </source>
</evidence>
<dbReference type="Pfam" id="PF20266">
    <property type="entry name" value="Mab-21_C"/>
    <property type="match status" value="1"/>
</dbReference>
<evidence type="ECO:0000256" key="2">
    <source>
        <dbReference type="ARBA" id="ARBA00008307"/>
    </source>
</evidence>
<dbReference type="GO" id="GO:0046872">
    <property type="term" value="F:metal ion binding"/>
    <property type="evidence" value="ECO:0007669"/>
    <property type="project" value="UniProtKB-KW"/>
</dbReference>
<keyword evidence="12" id="KW-1185">Reference proteome</keyword>
<feature type="domain" description="Mab-21-like nucleotidyltransferase" evidence="9">
    <location>
        <begin position="179"/>
        <end position="248"/>
    </location>
</feature>
<accession>A0A8B6FWQ8</accession>
<dbReference type="EMBL" id="UYJE01007437">
    <property type="protein sequence ID" value="VDI54846.1"/>
    <property type="molecule type" value="Genomic_DNA"/>
</dbReference>
<feature type="non-terminal residue" evidence="11">
    <location>
        <position position="1"/>
    </location>
</feature>
<dbReference type="PANTHER" id="PTHR10656:SF42">
    <property type="entry name" value="CYCLIC GMP-AMP SYNTHASE-LIKE PROTEIN-RELATED"/>
    <property type="match status" value="1"/>
</dbReference>
<keyword evidence="7" id="KW-0067">ATP-binding</keyword>
<evidence type="ECO:0000256" key="5">
    <source>
        <dbReference type="ARBA" id="ARBA00022723"/>
    </source>
</evidence>
<comment type="caution">
    <text evidence="11">The sequence shown here is derived from an EMBL/GenBank/DDBJ whole genome shotgun (WGS) entry which is preliminary data.</text>
</comment>
<dbReference type="GO" id="GO:0061501">
    <property type="term" value="F:2',3'-cyclic GMP-AMP synthase activity"/>
    <property type="evidence" value="ECO:0007669"/>
    <property type="project" value="UniProtKB-EC"/>
</dbReference>
<evidence type="ECO:0000259" key="9">
    <source>
        <dbReference type="Pfam" id="PF03281"/>
    </source>
</evidence>
<reference evidence="11" key="1">
    <citation type="submission" date="2018-11" db="EMBL/GenBank/DDBJ databases">
        <authorList>
            <person name="Alioto T."/>
            <person name="Alioto T."/>
        </authorList>
    </citation>
    <scope>NUCLEOTIDE SEQUENCE</scope>
</reference>
<keyword evidence="4 11" id="KW-0548">Nucleotidyltransferase</keyword>
<comment type="similarity">
    <text evidence="2">Belongs to the mab-21 family.</text>
</comment>
<evidence type="ECO:0000313" key="12">
    <source>
        <dbReference type="Proteomes" id="UP000596742"/>
    </source>
</evidence>
<dbReference type="InterPro" id="IPR046906">
    <property type="entry name" value="Mab-21_HhH/H2TH-like"/>
</dbReference>
<organism evidence="11 12">
    <name type="scientific">Mytilus galloprovincialis</name>
    <name type="common">Mediterranean mussel</name>
    <dbReference type="NCBI Taxonomy" id="29158"/>
    <lineage>
        <taxon>Eukaryota</taxon>
        <taxon>Metazoa</taxon>
        <taxon>Spiralia</taxon>
        <taxon>Lophotrochozoa</taxon>
        <taxon>Mollusca</taxon>
        <taxon>Bivalvia</taxon>
        <taxon>Autobranchia</taxon>
        <taxon>Pteriomorphia</taxon>
        <taxon>Mytilida</taxon>
        <taxon>Mytiloidea</taxon>
        <taxon>Mytilidae</taxon>
        <taxon>Mytilinae</taxon>
        <taxon>Mytilus</taxon>
    </lineage>
</organism>
<dbReference type="OrthoDB" id="6126910at2759"/>
<dbReference type="Gene3D" id="6.10.140.2220">
    <property type="match status" value="1"/>
</dbReference>
<evidence type="ECO:0000256" key="7">
    <source>
        <dbReference type="ARBA" id="ARBA00022840"/>
    </source>
</evidence>
<name>A0A8B6FWQ8_MYTGA</name>
<dbReference type="InterPro" id="IPR046903">
    <property type="entry name" value="Mab-21-like_nuc_Trfase"/>
</dbReference>
<keyword evidence="5" id="KW-0479">Metal-binding</keyword>
<evidence type="ECO:0000256" key="3">
    <source>
        <dbReference type="ARBA" id="ARBA00022679"/>
    </source>
</evidence>
<evidence type="ECO:0000256" key="8">
    <source>
        <dbReference type="ARBA" id="ARBA00022842"/>
    </source>
</evidence>
<dbReference type="AlphaFoldDB" id="A0A8B6FWQ8"/>
<gene>
    <name evidence="11" type="ORF">MGAL_10B060442</name>
</gene>
<dbReference type="SMART" id="SM01265">
    <property type="entry name" value="Mab-21"/>
    <property type="match status" value="1"/>
</dbReference>
<dbReference type="InterPro" id="IPR024810">
    <property type="entry name" value="MAB21L/cGLR"/>
</dbReference>
<evidence type="ECO:0000313" key="11">
    <source>
        <dbReference type="EMBL" id="VDI54846.1"/>
    </source>
</evidence>
<protein>
    <submittedName>
        <fullName evidence="11">Cyclic GMP-AMP synthase</fullName>
        <ecNumber evidence="11">2.7.7.86</ecNumber>
    </submittedName>
</protein>
<dbReference type="Proteomes" id="UP000596742">
    <property type="component" value="Unassembled WGS sequence"/>
</dbReference>
<dbReference type="PANTHER" id="PTHR10656">
    <property type="entry name" value="CELL FATE DETERMINING PROTEIN MAB21-RELATED"/>
    <property type="match status" value="1"/>
</dbReference>
<sequence length="776" mass="90423">QQQKAKIFSDEENDSIWLCGVLDIIGVNDIYRKTCQKTNIMSEIIYTFKSKKSVYFFGSRCEGTFIPGDPQIDLDAMECDERMSVIEDIRKANLHRASLLIVTELETPAGYVKLQLVMKGVPCTYMHWPYLRSFIFIDFYKTDRLGRIVLFDLPTLNNVFMFSRSKNKPALKSENSNFDMVNSYRCKSWPHVANEWLSRQRVFGWPTDDTINELKSYGFFVVKKGHELSSEIDLEWRISFSHQERTLMFSLTDVQHKCYVVLKMINRDIIKLDYITSYHWKTCLFYVIEENNKDVWKKKSLFQSVKLCINQMLKWVKSGLCPSYFIPNDNLFAGKLNFRNKIFLENKLEYLLNAGFDCLFLLKSGNVCEYVKSRKSPNSSLLLQENSYTVFQEALSNISSCKIADACRVFNGKILKYYHRANGNIANFIKFLWIMLDHIKRIATITEHSEAETQRALSLLTPHIYTCLASNISSLAIKHPNPQVRNFLLFGSFTYFLKGGLSGRLKFISVLYAIGLYKECEQYLDQLDEEHITNNPSLCVCRIKSNDVTMAVNEILELKMSICIWFLPSELPITHDAMKYEIFKYVGISSTENNTTRLFYDWDVRAVVDSNVYFLFLKSEIKRKLGKLQESEGALCGICRLDCGQNMRHPDVAWNFLAWSASTDQMTDMALQCLQRSWQLMYPWELSSVLITEKKKWKQNQFNSAKIHALVILYHTWFAREPHSKTFCFQCFNGSRKTLLQCSKCKIANFCSLRCFMINMKIHTAICEIVSKHLYV</sequence>
<dbReference type="SUPFAM" id="SSF144232">
    <property type="entry name" value="HIT/MYND zinc finger-like"/>
    <property type="match status" value="1"/>
</dbReference>
<dbReference type="EC" id="2.7.7.86" evidence="11"/>
<dbReference type="GO" id="GO:0005524">
    <property type="term" value="F:ATP binding"/>
    <property type="evidence" value="ECO:0007669"/>
    <property type="project" value="UniProtKB-KW"/>
</dbReference>
<keyword evidence="3 11" id="KW-0808">Transferase</keyword>
<proteinExistence type="inferred from homology"/>
<evidence type="ECO:0000259" key="10">
    <source>
        <dbReference type="Pfam" id="PF20266"/>
    </source>
</evidence>
<feature type="domain" description="Mab-21-like HhH/H2TH-like" evidence="10">
    <location>
        <begin position="256"/>
        <end position="339"/>
    </location>
</feature>
<keyword evidence="8" id="KW-0460">Magnesium</keyword>
<comment type="cofactor">
    <cofactor evidence="1">
        <name>Mg(2+)</name>
        <dbReference type="ChEBI" id="CHEBI:18420"/>
    </cofactor>
</comment>
<keyword evidence="6" id="KW-0547">Nucleotide-binding</keyword>
<dbReference type="Pfam" id="PF03281">
    <property type="entry name" value="Mab-21"/>
    <property type="match status" value="1"/>
</dbReference>
<evidence type="ECO:0000256" key="1">
    <source>
        <dbReference type="ARBA" id="ARBA00001946"/>
    </source>
</evidence>